<name>A0A133U752_9EURY</name>
<sequence length="105" mass="11608">MRKPSRRGFRKNAYGYLVKGIIFYPIEVGDPPAQVGSRTHFTLPVLGSYRSNVGFGVKSLDPPGISEGSAPQGCGIAIRSPLLYFPDVLGEFWRNSPRKAIERKI</sequence>
<dbReference type="AlphaFoldDB" id="A0A133U752"/>
<gene>
    <name evidence="1" type="ORF">AKJ61_01630</name>
</gene>
<accession>A0A133U752</accession>
<protein>
    <submittedName>
        <fullName evidence="1">Uncharacterized protein</fullName>
    </submittedName>
</protein>
<dbReference type="Proteomes" id="UP000070184">
    <property type="component" value="Unassembled WGS sequence"/>
</dbReference>
<organism evidence="1 2">
    <name type="scientific">candidate division MSBL1 archaeon SCGC-AAA259B11</name>
    <dbReference type="NCBI Taxonomy" id="1698260"/>
    <lineage>
        <taxon>Archaea</taxon>
        <taxon>Methanobacteriati</taxon>
        <taxon>Methanobacteriota</taxon>
        <taxon>candidate division MSBL1</taxon>
    </lineage>
</organism>
<evidence type="ECO:0000313" key="2">
    <source>
        <dbReference type="Proteomes" id="UP000070184"/>
    </source>
</evidence>
<comment type="caution">
    <text evidence="1">The sequence shown here is derived from an EMBL/GenBank/DDBJ whole genome shotgun (WGS) entry which is preliminary data.</text>
</comment>
<keyword evidence="2" id="KW-1185">Reference proteome</keyword>
<dbReference type="EMBL" id="LHXK01000015">
    <property type="protein sequence ID" value="KXA90007.1"/>
    <property type="molecule type" value="Genomic_DNA"/>
</dbReference>
<reference evidence="1 2" key="1">
    <citation type="journal article" date="2016" name="Sci. Rep.">
        <title>Metabolic traits of an uncultured archaeal lineage -MSBL1- from brine pools of the Red Sea.</title>
        <authorList>
            <person name="Mwirichia R."/>
            <person name="Alam I."/>
            <person name="Rashid M."/>
            <person name="Vinu M."/>
            <person name="Ba-Alawi W."/>
            <person name="Anthony Kamau A."/>
            <person name="Kamanda Ngugi D."/>
            <person name="Goker M."/>
            <person name="Klenk H.P."/>
            <person name="Bajic V."/>
            <person name="Stingl U."/>
        </authorList>
    </citation>
    <scope>NUCLEOTIDE SEQUENCE [LARGE SCALE GENOMIC DNA]</scope>
    <source>
        <strain evidence="1">SCGC-AAA259B11</strain>
    </source>
</reference>
<evidence type="ECO:0000313" key="1">
    <source>
        <dbReference type="EMBL" id="KXA90007.1"/>
    </source>
</evidence>
<proteinExistence type="predicted"/>